<keyword evidence="2" id="KW-1185">Reference proteome</keyword>
<reference evidence="1 2" key="1">
    <citation type="journal article" date="2024" name="J. Plant Pathol.">
        <title>Sequence and assembly of the genome of Seiridium unicorne, isolate CBS 538.82, causal agent of cypress canker disease.</title>
        <authorList>
            <person name="Scali E."/>
            <person name="Rocca G.D."/>
            <person name="Danti R."/>
            <person name="Garbelotto M."/>
            <person name="Barberini S."/>
            <person name="Baroncelli R."/>
            <person name="Emiliani G."/>
        </authorList>
    </citation>
    <scope>NUCLEOTIDE SEQUENCE [LARGE SCALE GENOMIC DNA]</scope>
    <source>
        <strain evidence="1 2">BM-138-508</strain>
    </source>
</reference>
<proteinExistence type="predicted"/>
<evidence type="ECO:0000313" key="1">
    <source>
        <dbReference type="EMBL" id="KAK9423222.1"/>
    </source>
</evidence>
<gene>
    <name evidence="1" type="ORF">SUNI508_04516</name>
</gene>
<dbReference type="Proteomes" id="UP001408356">
    <property type="component" value="Unassembled WGS sequence"/>
</dbReference>
<dbReference type="EMBL" id="JARVKF010000090">
    <property type="protein sequence ID" value="KAK9423222.1"/>
    <property type="molecule type" value="Genomic_DNA"/>
</dbReference>
<sequence>MQNGRSLASFATVSREWQTIIERHNFSRVKLTLGSRLANLGSMMHRNRALVRYVWFCVELQAYDCSECEPPLLDQDTWGISLEDNVRIVNGFEALFSTLSTWEPRPRGEMLQLYIIVYSQSDSEHWYKYLTFQPDLPSEDCAFSLMEQQSIPVRPGYDDHKHGWRAGCQVSLPGSTALDKIFDEIMDLGPFDNEAQDKEWWGQLPLAPAVTSVLLRQQTRRRWKPQALAWLLSRFPKLREFHYEPWREWSDVLQNITDRSFQELLKSLASSQPQL</sequence>
<organism evidence="1 2">
    <name type="scientific">Seiridium unicorne</name>
    <dbReference type="NCBI Taxonomy" id="138068"/>
    <lineage>
        <taxon>Eukaryota</taxon>
        <taxon>Fungi</taxon>
        <taxon>Dikarya</taxon>
        <taxon>Ascomycota</taxon>
        <taxon>Pezizomycotina</taxon>
        <taxon>Sordariomycetes</taxon>
        <taxon>Xylariomycetidae</taxon>
        <taxon>Amphisphaeriales</taxon>
        <taxon>Sporocadaceae</taxon>
        <taxon>Seiridium</taxon>
    </lineage>
</organism>
<accession>A0ABR2V8L8</accession>
<protein>
    <submittedName>
        <fullName evidence="1">F-box domain-containing protein</fullName>
    </submittedName>
</protein>
<evidence type="ECO:0000313" key="2">
    <source>
        <dbReference type="Proteomes" id="UP001408356"/>
    </source>
</evidence>
<comment type="caution">
    <text evidence="1">The sequence shown here is derived from an EMBL/GenBank/DDBJ whole genome shotgun (WGS) entry which is preliminary data.</text>
</comment>
<name>A0ABR2V8L8_9PEZI</name>